<dbReference type="EMBL" id="MGGP01000019">
    <property type="protein sequence ID" value="OGM31947.1"/>
    <property type="molecule type" value="Genomic_DNA"/>
</dbReference>
<keyword evidence="5 8" id="KW-0812">Transmembrane</keyword>
<evidence type="ECO:0000256" key="2">
    <source>
        <dbReference type="ARBA" id="ARBA00022475"/>
    </source>
</evidence>
<evidence type="ECO:0000313" key="10">
    <source>
        <dbReference type="EMBL" id="OGM31947.1"/>
    </source>
</evidence>
<reference evidence="10 11" key="1">
    <citation type="journal article" date="2016" name="Nat. Commun.">
        <title>Thousands of microbial genomes shed light on interconnected biogeochemical processes in an aquifer system.</title>
        <authorList>
            <person name="Anantharaman K."/>
            <person name="Brown C.T."/>
            <person name="Hug L.A."/>
            <person name="Sharon I."/>
            <person name="Castelle C.J."/>
            <person name="Probst A.J."/>
            <person name="Thomas B.C."/>
            <person name="Singh A."/>
            <person name="Wilkins M.J."/>
            <person name="Karaoz U."/>
            <person name="Brodie E.L."/>
            <person name="Williams K.H."/>
            <person name="Hubbard S.S."/>
            <person name="Banfield J.F."/>
        </authorList>
    </citation>
    <scope>NUCLEOTIDE SEQUENCE [LARGE SCALE GENOMIC DNA]</scope>
</reference>
<dbReference type="PANTHER" id="PTHR33908">
    <property type="entry name" value="MANNOSYLTRANSFERASE YKCB-RELATED"/>
    <property type="match status" value="1"/>
</dbReference>
<feature type="transmembrane region" description="Helical" evidence="8">
    <location>
        <begin position="85"/>
        <end position="105"/>
    </location>
</feature>
<feature type="domain" description="Glycosyltransferase RgtA/B/C/D-like" evidence="9">
    <location>
        <begin position="65"/>
        <end position="217"/>
    </location>
</feature>
<dbReference type="AlphaFoldDB" id="A0A1F7YXE4"/>
<keyword evidence="7 8" id="KW-0472">Membrane</keyword>
<dbReference type="GO" id="GO:0016763">
    <property type="term" value="F:pentosyltransferase activity"/>
    <property type="evidence" value="ECO:0007669"/>
    <property type="project" value="TreeGrafter"/>
</dbReference>
<evidence type="ECO:0000259" key="9">
    <source>
        <dbReference type="Pfam" id="PF13231"/>
    </source>
</evidence>
<evidence type="ECO:0000256" key="8">
    <source>
        <dbReference type="SAM" id="Phobius"/>
    </source>
</evidence>
<evidence type="ECO:0000313" key="11">
    <source>
        <dbReference type="Proteomes" id="UP000178870"/>
    </source>
</evidence>
<dbReference type="InterPro" id="IPR038731">
    <property type="entry name" value="RgtA/B/C-like"/>
</dbReference>
<evidence type="ECO:0000256" key="4">
    <source>
        <dbReference type="ARBA" id="ARBA00022679"/>
    </source>
</evidence>
<feature type="transmembrane region" description="Helical" evidence="8">
    <location>
        <begin position="185"/>
        <end position="201"/>
    </location>
</feature>
<feature type="transmembrane region" description="Helical" evidence="8">
    <location>
        <begin position="335"/>
        <end position="354"/>
    </location>
</feature>
<proteinExistence type="predicted"/>
<feature type="transmembrane region" description="Helical" evidence="8">
    <location>
        <begin position="360"/>
        <end position="379"/>
    </location>
</feature>
<organism evidence="10 11">
    <name type="scientific">Candidatus Woesebacteria bacterium RIFCSPHIGHO2_01_FULL_44_21</name>
    <dbReference type="NCBI Taxonomy" id="1802503"/>
    <lineage>
        <taxon>Bacteria</taxon>
        <taxon>Candidatus Woeseibacteriota</taxon>
    </lineage>
</organism>
<comment type="subcellular location">
    <subcellularLocation>
        <location evidence="1">Cell membrane</location>
        <topology evidence="1">Multi-pass membrane protein</topology>
    </subcellularLocation>
</comment>
<keyword evidence="2" id="KW-1003">Cell membrane</keyword>
<gene>
    <name evidence="10" type="ORF">A2803_02565</name>
</gene>
<dbReference type="GO" id="GO:0009103">
    <property type="term" value="P:lipopolysaccharide biosynthetic process"/>
    <property type="evidence" value="ECO:0007669"/>
    <property type="project" value="UniProtKB-ARBA"/>
</dbReference>
<evidence type="ECO:0000256" key="5">
    <source>
        <dbReference type="ARBA" id="ARBA00022692"/>
    </source>
</evidence>
<sequence>MRNWKLVVVVLLAFLLRFVNLASYPAGFSADEVNQGYTAYSILKTGKDEWGEPFPVAPRSYGDYRAPLYTYLTVPSVGIFGLNEFATRLPAVIFGTLSVAVVYFLVRELFKEKGEKLAVIASSLLAISPWHVALSRGAFEPNLPTLIIPLGVLFFLKGRKQKNYMLAAALSLGLGLFSYYSFRLLFPGILFLLYICFRSNILRYKLPLVVLGLFTAIAIYTMFVGASSRLLDVSIAGESSWHAVSEARYNAVLMGLPDLLARVFNNKLTYLASLFTKNYLSYFSPQFLFTSGAGEATYGMAPGMGLMYPLELLFIAAALVHTIVGKLYKKTSIKLTFAMLIIAPIPAALATGPGMAANRAAVMLPWLTIISAIGIYAILKTFSKKYIAVSVLLYFIVSLVFFLESYYYHSPRDNARSMSYGWRQASEYIRNVYDSYDKIVVSGNFSEPQMFAAFFMEINPGVVQAQSLDWLRYESQGLKFVDQLGEYKLDKFVFKGIDKSVDTKTPNTLIMGRPEDFIGVTPDHVINYPDGEAAIYFVSSREVYAKEI</sequence>
<feature type="transmembrane region" description="Helical" evidence="8">
    <location>
        <begin position="306"/>
        <end position="328"/>
    </location>
</feature>
<evidence type="ECO:0000256" key="1">
    <source>
        <dbReference type="ARBA" id="ARBA00004651"/>
    </source>
</evidence>
<dbReference type="Proteomes" id="UP000178870">
    <property type="component" value="Unassembled WGS sequence"/>
</dbReference>
<evidence type="ECO:0000256" key="7">
    <source>
        <dbReference type="ARBA" id="ARBA00023136"/>
    </source>
</evidence>
<accession>A0A1F7YXE4</accession>
<dbReference type="InterPro" id="IPR050297">
    <property type="entry name" value="LipidA_mod_glycosyltrf_83"/>
</dbReference>
<name>A0A1F7YXE4_9BACT</name>
<keyword evidence="4" id="KW-0808">Transferase</keyword>
<dbReference type="GO" id="GO:0005886">
    <property type="term" value="C:plasma membrane"/>
    <property type="evidence" value="ECO:0007669"/>
    <property type="project" value="UniProtKB-SubCell"/>
</dbReference>
<feature type="transmembrane region" description="Helical" evidence="8">
    <location>
        <begin position="117"/>
        <end position="133"/>
    </location>
</feature>
<evidence type="ECO:0000256" key="3">
    <source>
        <dbReference type="ARBA" id="ARBA00022676"/>
    </source>
</evidence>
<comment type="caution">
    <text evidence="10">The sequence shown here is derived from an EMBL/GenBank/DDBJ whole genome shotgun (WGS) entry which is preliminary data.</text>
</comment>
<dbReference type="PANTHER" id="PTHR33908:SF11">
    <property type="entry name" value="MEMBRANE PROTEIN"/>
    <property type="match status" value="1"/>
</dbReference>
<keyword evidence="3" id="KW-0328">Glycosyltransferase</keyword>
<dbReference type="Pfam" id="PF13231">
    <property type="entry name" value="PMT_2"/>
    <property type="match status" value="1"/>
</dbReference>
<keyword evidence="6 8" id="KW-1133">Transmembrane helix</keyword>
<feature type="transmembrane region" description="Helical" evidence="8">
    <location>
        <begin position="208"/>
        <end position="231"/>
    </location>
</feature>
<feature type="transmembrane region" description="Helical" evidence="8">
    <location>
        <begin position="386"/>
        <end position="408"/>
    </location>
</feature>
<evidence type="ECO:0000256" key="6">
    <source>
        <dbReference type="ARBA" id="ARBA00022989"/>
    </source>
</evidence>
<protein>
    <recommendedName>
        <fullName evidence="9">Glycosyltransferase RgtA/B/C/D-like domain-containing protein</fullName>
    </recommendedName>
</protein>